<evidence type="ECO:0000256" key="1">
    <source>
        <dbReference type="SAM" id="SignalP"/>
    </source>
</evidence>
<dbReference type="Proteomes" id="UP000830198">
    <property type="component" value="Chromosome"/>
</dbReference>
<organism evidence="2 3">
    <name type="scientific">Chitinophaga filiformis</name>
    <name type="common">Myxococcus filiformis</name>
    <name type="synonym">Flexibacter filiformis</name>
    <dbReference type="NCBI Taxonomy" id="104663"/>
    <lineage>
        <taxon>Bacteria</taxon>
        <taxon>Pseudomonadati</taxon>
        <taxon>Bacteroidota</taxon>
        <taxon>Chitinophagia</taxon>
        <taxon>Chitinophagales</taxon>
        <taxon>Chitinophagaceae</taxon>
        <taxon>Chitinophaga</taxon>
    </lineage>
</organism>
<gene>
    <name evidence="2" type="ORF">MYF79_21890</name>
</gene>
<evidence type="ECO:0000313" key="2">
    <source>
        <dbReference type="EMBL" id="UPK67602.1"/>
    </source>
</evidence>
<dbReference type="EMBL" id="CP095855">
    <property type="protein sequence ID" value="UPK67602.1"/>
    <property type="molecule type" value="Genomic_DNA"/>
</dbReference>
<reference evidence="2 3" key="1">
    <citation type="submission" date="2022-04" db="EMBL/GenBank/DDBJ databases">
        <title>The arsenic-methylating capacity of Chitinophaga filiformis YT5 during chitin decomposition.</title>
        <authorList>
            <person name="Chen G."/>
            <person name="Liang Y."/>
        </authorList>
    </citation>
    <scope>NUCLEOTIDE SEQUENCE [LARGE SCALE GENOMIC DNA]</scope>
    <source>
        <strain evidence="2 3">YT5</strain>
    </source>
</reference>
<sequence length="603" mass="65343">MKKNLIIGISLMAAVTLIWLGACNTSNNNNNKTTESAVGAGPYSRIKLPQDAMASCTVSKDSFNTWFQSGNATENGAVTPANSVTFPHQDNCDFYQWSERMFLWITSSSEQYGGSVMASPVFFNVVADSAGGLQMERHIAGIIPTASSSLDKNGPNRLPVFRDKQGRLFEVMFHKAGEKVVFKNNAGKLIELGKVEKVANAPALLKDKAGNKIEQAQIVTKLLNPERVLHAFPTSTGTVFVDINGNEVDAEVTQATRNALIAQNNSLVYYITMVNDMYAYYLTAVNDPKFKNDSISGLQFPTTAAERTCIVNYAKTHGYPVPTDSNALTMELKTSWVIADSLANPQDYFLMEAMIPTYTASSDTLWKLSGQKKAKLALVGIHIVGSAAGHPEMIWATFEHQSNTPNAAYQYLNTKGQVQTVAADKGPWLFNSNAADTPYNVNYINFDATTQNLTAAVPKIGIAPSNTQRMFPFGAAMDSIPNQQDTSASASNTEIIAINNAIMGLIPGADIRKNYVFIGAVWTSGGSIPNGNVYNPRDSISGLAIGTSLLANSTMETYFQSTSHTCFTCHHGASLAPGDLSHVFSQIKPLNAMLNKIDKDQKK</sequence>
<dbReference type="PROSITE" id="PS51257">
    <property type="entry name" value="PROKAR_LIPOPROTEIN"/>
    <property type="match status" value="1"/>
</dbReference>
<feature type="signal peptide" evidence="1">
    <location>
        <begin position="1"/>
        <end position="28"/>
    </location>
</feature>
<keyword evidence="1" id="KW-0732">Signal</keyword>
<protein>
    <submittedName>
        <fullName evidence="2">Uncharacterized protein</fullName>
    </submittedName>
</protein>
<name>A0ABY4HVM8_CHIFI</name>
<keyword evidence="3" id="KW-1185">Reference proteome</keyword>
<proteinExistence type="predicted"/>
<evidence type="ECO:0000313" key="3">
    <source>
        <dbReference type="Proteomes" id="UP000830198"/>
    </source>
</evidence>
<accession>A0ABY4HVM8</accession>
<feature type="chain" id="PRO_5045700256" evidence="1">
    <location>
        <begin position="29"/>
        <end position="603"/>
    </location>
</feature>
<dbReference type="RefSeq" id="WP_247809972.1">
    <property type="nucleotide sequence ID" value="NZ_CP095855.1"/>
</dbReference>